<accession>A0A6J1KI63</accession>
<dbReference type="OrthoDB" id="1660966at2759"/>
<dbReference type="KEGG" id="cmax:111494636"/>
<dbReference type="Proteomes" id="UP000504608">
    <property type="component" value="Unplaced"/>
</dbReference>
<gene>
    <name evidence="6" type="primary">LOC111494636</name>
</gene>
<feature type="domain" description="PdxS/SNZ N-terminal" evidence="4">
    <location>
        <begin position="27"/>
        <end position="223"/>
    </location>
</feature>
<dbReference type="RefSeq" id="XP_023000380.1">
    <property type="nucleotide sequence ID" value="XM_023144612.1"/>
</dbReference>
<dbReference type="GO" id="GO:0006520">
    <property type="term" value="P:amino acid metabolic process"/>
    <property type="evidence" value="ECO:0007669"/>
    <property type="project" value="TreeGrafter"/>
</dbReference>
<sequence>MAEENAISPYAGRGSEVDQCFFKGELSRVLRGVIVQVSNVEQAKIAEEAGACCVLLSEPIHIGIMRMPDPLLFIEIKRVVSIPVIVKVRVGHFVEAQILDNVGVKHFDESDETSAVDQEHFINKHRFKESYFVCGCRSLGEALRRVKEGAKMIKTQGDMAAYSSGNNITETLRNVRSVMADIRFLHSMNEDEVFAFSQKISAPYDIVKKTKEIGRLPAINYAAGGIATPADAALMMQLGCDGIFVGLEIFQFSKPCDRLRGIVQAVKGYNDPSVLAQASFGVGAI</sequence>
<evidence type="ECO:0000256" key="2">
    <source>
        <dbReference type="ARBA" id="ARBA00022898"/>
    </source>
</evidence>
<dbReference type="GO" id="GO:0042823">
    <property type="term" value="P:pyridoxal phosphate biosynthetic process"/>
    <property type="evidence" value="ECO:0007669"/>
    <property type="project" value="InterPro"/>
</dbReference>
<dbReference type="InterPro" id="IPR001852">
    <property type="entry name" value="PdxS/SNZ"/>
</dbReference>
<dbReference type="Gene3D" id="3.20.20.70">
    <property type="entry name" value="Aldolase class I"/>
    <property type="match status" value="1"/>
</dbReference>
<dbReference type="InterPro" id="IPR011060">
    <property type="entry name" value="RibuloseP-bd_barrel"/>
</dbReference>
<dbReference type="SUPFAM" id="SSF51366">
    <property type="entry name" value="Ribulose-phoshate binding barrel"/>
    <property type="match status" value="1"/>
</dbReference>
<dbReference type="PANTHER" id="PTHR31829">
    <property type="entry name" value="PYRIDOXAL 5'-PHOSPHATE SYNTHASE SUBUNIT SNZ1-RELATED"/>
    <property type="match status" value="1"/>
</dbReference>
<comment type="similarity">
    <text evidence="1 3">Belongs to the PdxS/SNZ family.</text>
</comment>
<evidence type="ECO:0000256" key="1">
    <source>
        <dbReference type="ARBA" id="ARBA00007281"/>
    </source>
</evidence>
<dbReference type="Pfam" id="PF01680">
    <property type="entry name" value="SOR_SNZ"/>
    <property type="match status" value="1"/>
</dbReference>
<evidence type="ECO:0000313" key="5">
    <source>
        <dbReference type="Proteomes" id="UP000504608"/>
    </source>
</evidence>
<keyword evidence="5" id="KW-1185">Reference proteome</keyword>
<dbReference type="AlphaFoldDB" id="A0A6J1KI63"/>
<dbReference type="InterPro" id="IPR033755">
    <property type="entry name" value="PdxS/SNZ_N"/>
</dbReference>
<evidence type="ECO:0000256" key="3">
    <source>
        <dbReference type="PROSITE-ProRule" id="PRU00481"/>
    </source>
</evidence>
<evidence type="ECO:0000259" key="4">
    <source>
        <dbReference type="Pfam" id="PF01680"/>
    </source>
</evidence>
<dbReference type="GO" id="GO:0016843">
    <property type="term" value="F:amine-lyase activity"/>
    <property type="evidence" value="ECO:0007669"/>
    <property type="project" value="TreeGrafter"/>
</dbReference>
<dbReference type="PANTHER" id="PTHR31829:SF2">
    <property type="entry name" value="PYRIDOXAL 5'-PHOSPHATE SYNTHASE-LIKE SUBUNIT PDX1.2"/>
    <property type="match status" value="1"/>
</dbReference>
<dbReference type="GeneID" id="111494636"/>
<proteinExistence type="inferred from homology"/>
<name>A0A6J1KI63_CUCMA</name>
<dbReference type="PROSITE" id="PS51129">
    <property type="entry name" value="PDXS_SNZ_2"/>
    <property type="match status" value="1"/>
</dbReference>
<reference evidence="6" key="1">
    <citation type="submission" date="2025-08" db="UniProtKB">
        <authorList>
            <consortium name="RefSeq"/>
        </authorList>
    </citation>
    <scope>IDENTIFICATION</scope>
    <source>
        <tissue evidence="6">Young leaves</tissue>
    </source>
</reference>
<dbReference type="InterPro" id="IPR013785">
    <property type="entry name" value="Aldolase_TIM"/>
</dbReference>
<dbReference type="GO" id="GO:0008615">
    <property type="term" value="P:pyridoxine biosynthetic process"/>
    <property type="evidence" value="ECO:0007669"/>
    <property type="project" value="TreeGrafter"/>
</dbReference>
<evidence type="ECO:0000313" key="6">
    <source>
        <dbReference type="RefSeq" id="XP_023000380.1"/>
    </source>
</evidence>
<organism evidence="5 6">
    <name type="scientific">Cucurbita maxima</name>
    <name type="common">Pumpkin</name>
    <name type="synonym">Winter squash</name>
    <dbReference type="NCBI Taxonomy" id="3661"/>
    <lineage>
        <taxon>Eukaryota</taxon>
        <taxon>Viridiplantae</taxon>
        <taxon>Streptophyta</taxon>
        <taxon>Embryophyta</taxon>
        <taxon>Tracheophyta</taxon>
        <taxon>Spermatophyta</taxon>
        <taxon>Magnoliopsida</taxon>
        <taxon>eudicotyledons</taxon>
        <taxon>Gunneridae</taxon>
        <taxon>Pentapetalae</taxon>
        <taxon>rosids</taxon>
        <taxon>fabids</taxon>
        <taxon>Cucurbitales</taxon>
        <taxon>Cucurbitaceae</taxon>
        <taxon>Cucurbiteae</taxon>
        <taxon>Cucurbita</taxon>
    </lineage>
</organism>
<protein>
    <submittedName>
        <fullName evidence="6">Pyridoxal 5'-phosphate synthase-like subunit PDX1.2</fullName>
    </submittedName>
</protein>
<keyword evidence="2" id="KW-0663">Pyridoxal phosphate</keyword>